<evidence type="ECO:0000256" key="11">
    <source>
        <dbReference type="ARBA" id="ARBA00041069"/>
    </source>
</evidence>
<dbReference type="SUPFAM" id="SSF51445">
    <property type="entry name" value="(Trans)glycosidases"/>
    <property type="match status" value="1"/>
</dbReference>
<keyword evidence="8" id="KW-0325">Glycoprotein</keyword>
<dbReference type="Pfam" id="PF00703">
    <property type="entry name" value="Glyco_hydro_2"/>
    <property type="match status" value="1"/>
</dbReference>
<organism evidence="17 18">
    <name type="scientific">Hydrogeniiclostridium mannosilyticum</name>
    <dbReference type="NCBI Taxonomy" id="2764322"/>
    <lineage>
        <taxon>Bacteria</taxon>
        <taxon>Bacillati</taxon>
        <taxon>Bacillota</taxon>
        <taxon>Clostridia</taxon>
        <taxon>Eubacteriales</taxon>
        <taxon>Acutalibacteraceae</taxon>
        <taxon>Hydrogeniiclostridium</taxon>
    </lineage>
</organism>
<evidence type="ECO:0000256" key="9">
    <source>
        <dbReference type="ARBA" id="ARBA00023295"/>
    </source>
</evidence>
<dbReference type="InterPro" id="IPR008979">
    <property type="entry name" value="Galactose-bd-like_sf"/>
</dbReference>
<dbReference type="InterPro" id="IPR036156">
    <property type="entry name" value="Beta-gal/glucu_dom_sf"/>
</dbReference>
<dbReference type="GO" id="GO:0004567">
    <property type="term" value="F:beta-mannosidase activity"/>
    <property type="evidence" value="ECO:0007669"/>
    <property type="project" value="UniProtKB-EC"/>
</dbReference>
<evidence type="ECO:0000256" key="12">
    <source>
        <dbReference type="ARBA" id="ARBA00041614"/>
    </source>
</evidence>
<dbReference type="Gene3D" id="2.60.40.10">
    <property type="entry name" value="Immunoglobulins"/>
    <property type="match status" value="2"/>
</dbReference>
<evidence type="ECO:0000256" key="4">
    <source>
        <dbReference type="ARBA" id="ARBA00011738"/>
    </source>
</evidence>
<comment type="catalytic activity">
    <reaction evidence="1">
        <text>Hydrolysis of terminal, non-reducing beta-D-mannose residues in beta-D-mannosides.</text>
        <dbReference type="EC" id="3.2.1.25"/>
    </reaction>
</comment>
<feature type="domain" description="Beta-mannosidase-like galactose-binding" evidence="16">
    <location>
        <begin position="32"/>
        <end position="178"/>
    </location>
</feature>
<evidence type="ECO:0000256" key="7">
    <source>
        <dbReference type="ARBA" id="ARBA00022801"/>
    </source>
</evidence>
<dbReference type="InterPro" id="IPR054593">
    <property type="entry name" value="Beta-mannosidase-like_N2"/>
</dbReference>
<dbReference type="GO" id="GO:0006516">
    <property type="term" value="P:glycoprotein catabolic process"/>
    <property type="evidence" value="ECO:0007669"/>
    <property type="project" value="TreeGrafter"/>
</dbReference>
<dbReference type="SUPFAM" id="SSF49303">
    <property type="entry name" value="beta-Galactosidase/glucuronidase domain"/>
    <property type="match status" value="2"/>
</dbReference>
<comment type="similarity">
    <text evidence="10">Belongs to the glycosyl hydrolase 2 family. Beta-mannosidase B subfamily.</text>
</comment>
<dbReference type="Pfam" id="PF22666">
    <property type="entry name" value="Glyco_hydro_2_N2"/>
    <property type="match status" value="1"/>
</dbReference>
<evidence type="ECO:0000313" key="18">
    <source>
        <dbReference type="Proteomes" id="UP000249377"/>
    </source>
</evidence>
<evidence type="ECO:0000259" key="16">
    <source>
        <dbReference type="Pfam" id="PF22666"/>
    </source>
</evidence>
<evidence type="ECO:0000256" key="8">
    <source>
        <dbReference type="ARBA" id="ARBA00023180"/>
    </source>
</evidence>
<gene>
    <name evidence="17" type="ORF">DPQ25_05370</name>
</gene>
<feature type="domain" description="Mannosidase Ig/CBM-like" evidence="15">
    <location>
        <begin position="691"/>
        <end position="774"/>
    </location>
</feature>
<evidence type="ECO:0000256" key="2">
    <source>
        <dbReference type="ARBA" id="ARBA00004613"/>
    </source>
</evidence>
<dbReference type="Pfam" id="PF17786">
    <property type="entry name" value="Mannosidase_ig"/>
    <property type="match status" value="1"/>
</dbReference>
<dbReference type="GO" id="GO:0005576">
    <property type="term" value="C:extracellular region"/>
    <property type="evidence" value="ECO:0007669"/>
    <property type="project" value="UniProtKB-SubCell"/>
</dbReference>
<dbReference type="Gene3D" id="2.60.120.260">
    <property type="entry name" value="Galactose-binding domain-like"/>
    <property type="match status" value="1"/>
</dbReference>
<evidence type="ECO:0000259" key="15">
    <source>
        <dbReference type="Pfam" id="PF17786"/>
    </source>
</evidence>
<keyword evidence="9" id="KW-0326">Glycosidase</keyword>
<name>A0A328UD23_9FIRM</name>
<evidence type="ECO:0000256" key="6">
    <source>
        <dbReference type="ARBA" id="ARBA00022525"/>
    </source>
</evidence>
<dbReference type="Gene3D" id="3.20.20.80">
    <property type="entry name" value="Glycosidases"/>
    <property type="match status" value="1"/>
</dbReference>
<comment type="subunit">
    <text evidence="4">Homodimer.</text>
</comment>
<dbReference type="InterPro" id="IPR041625">
    <property type="entry name" value="Beta-mannosidase_Ig"/>
</dbReference>
<dbReference type="EC" id="3.2.1.25" evidence="5"/>
<keyword evidence="6" id="KW-0964">Secreted</keyword>
<comment type="pathway">
    <text evidence="3">Glycan metabolism; N-glycan degradation.</text>
</comment>
<evidence type="ECO:0000313" key="17">
    <source>
        <dbReference type="EMBL" id="RAQ29727.1"/>
    </source>
</evidence>
<evidence type="ECO:0000256" key="10">
    <source>
        <dbReference type="ARBA" id="ARBA00038429"/>
    </source>
</evidence>
<dbReference type="Proteomes" id="UP000249377">
    <property type="component" value="Unassembled WGS sequence"/>
</dbReference>
<dbReference type="Pfam" id="PF17753">
    <property type="entry name" value="Ig_mannosidase"/>
    <property type="match status" value="1"/>
</dbReference>
<sequence>MKMREELAMKTITLDGSWRGKGISPEGNAIAFAGTVPGCVHTDLLRKGKIPDPFYRYNADECQWIEGWSWTYEREFELDELSEDAYLCFDGLDVYCDIFLNGHRIGQADDMHIPHRFPLRHAVLGINTLCVAFRSPTAMTRGLPARPGAFTTERLYTRRIQCTYYWDWVNRFVTCGICGSCRVCLPGKAQLDSVYLYTKNVDEYSAQIGLELAFELHGSGAYARYAITDPAGRLLYQKIRRIVEPTIEETVDIPHPQLWYPNGYGSQPLYRVSVSVYEDETLRRELDSRTLHLGIRTVKILQLPDPPGSEAYEKCLKLKKAPHVSGENASWDRNEEFSGFIVLVNGVRIFCKGANWVPCEPFPSAETAEKITALLTLAARGHANMVRVWGGGIFEQDSFYDACDRLGLLVTQDFLMACGDYPEDDAAFLEHLRLEAEHAAKRLRSHACLAWWSGDNENAMAADENMQDYTGRKSALAAIGPVLRMLDPHRAFLPSSPYGGTPYGSITRGTTHNTNYIGDWFGYIRFHDLLDYREYFDYFLARFCAEEPVMGAPQIASLRRFMTEEDIFGEDDAIWRYHTKNNPAEAFREFEIFDYLRAIAAKLFGTPKSGLDKVFKMQYVQYEWVRLTMELFRRSKWFSSGLIYWMLNDCWPASGWALIDYYGTPKAGYYGFKRASKPLIAAIDRSAGLYRAFACSDSPHPAEGRACLLLYDLQQEKTLWERRANFAVEANCSSPVIEVPAAEIDSLGSDSTLLLCTLETAEGTDRTFFFPARPQDVRFPATQVRCLERGEDYITVQAEHYAHAVSLDGDYVFADNFFSLMPGEARTIRFEESFAHQSGRIDIHWLGEL</sequence>
<proteinExistence type="inferred from homology"/>
<keyword evidence="18" id="KW-1185">Reference proteome</keyword>
<comment type="subcellular location">
    <subcellularLocation>
        <location evidence="2">Secreted</location>
    </subcellularLocation>
</comment>
<dbReference type="InterPro" id="IPR013783">
    <property type="entry name" value="Ig-like_fold"/>
</dbReference>
<evidence type="ECO:0000256" key="3">
    <source>
        <dbReference type="ARBA" id="ARBA00004740"/>
    </source>
</evidence>
<evidence type="ECO:0000256" key="5">
    <source>
        <dbReference type="ARBA" id="ARBA00012754"/>
    </source>
</evidence>
<dbReference type="PANTHER" id="PTHR43730">
    <property type="entry name" value="BETA-MANNOSIDASE"/>
    <property type="match status" value="1"/>
</dbReference>
<dbReference type="InterPro" id="IPR041447">
    <property type="entry name" value="Mannosidase_ig"/>
</dbReference>
<protein>
    <recommendedName>
        <fullName evidence="11">Beta-mannosidase B</fullName>
        <ecNumber evidence="5">3.2.1.25</ecNumber>
    </recommendedName>
    <alternativeName>
        <fullName evidence="12">Mannanase B</fullName>
    </alternativeName>
</protein>
<reference evidence="17 18" key="1">
    <citation type="submission" date="2018-06" db="EMBL/GenBank/DDBJ databases">
        <title>Noncontiguous genome sequence of Ruminococcaceae bacterium ASD2818.</title>
        <authorList>
            <person name="Chaplin A.V."/>
            <person name="Sokolova S.R."/>
            <person name="Kochetkova T.O."/>
            <person name="Goltsov A.Y."/>
            <person name="Trofimov D.Y."/>
            <person name="Efimov B.A."/>
        </authorList>
    </citation>
    <scope>NUCLEOTIDE SEQUENCE [LARGE SCALE GENOMIC DNA]</scope>
    <source>
        <strain evidence="17 18">ASD2818</strain>
    </source>
</reference>
<keyword evidence="7" id="KW-0378">Hydrolase</keyword>
<dbReference type="GO" id="GO:0005975">
    <property type="term" value="P:carbohydrate metabolic process"/>
    <property type="evidence" value="ECO:0007669"/>
    <property type="project" value="InterPro"/>
</dbReference>
<evidence type="ECO:0000256" key="1">
    <source>
        <dbReference type="ARBA" id="ARBA00000829"/>
    </source>
</evidence>
<dbReference type="EMBL" id="QLYR01000002">
    <property type="protein sequence ID" value="RAQ29727.1"/>
    <property type="molecule type" value="Genomic_DNA"/>
</dbReference>
<accession>A0A328UD23</accession>
<feature type="domain" description="Glycoside hydrolase family 2 immunoglobulin-like beta-sandwich" evidence="13">
    <location>
        <begin position="225"/>
        <end position="296"/>
    </location>
</feature>
<dbReference type="InterPro" id="IPR017853">
    <property type="entry name" value="GH"/>
</dbReference>
<dbReference type="InterPro" id="IPR050887">
    <property type="entry name" value="Beta-mannosidase_GH2"/>
</dbReference>
<evidence type="ECO:0000259" key="13">
    <source>
        <dbReference type="Pfam" id="PF00703"/>
    </source>
</evidence>
<dbReference type="AlphaFoldDB" id="A0A328UD23"/>
<comment type="caution">
    <text evidence="17">The sequence shown here is derived from an EMBL/GenBank/DDBJ whole genome shotgun (WGS) entry which is preliminary data.</text>
</comment>
<feature type="domain" description="Beta-mannosidase Ig-fold" evidence="14">
    <location>
        <begin position="790"/>
        <end position="832"/>
    </location>
</feature>
<dbReference type="PANTHER" id="PTHR43730:SF1">
    <property type="entry name" value="BETA-MANNOSIDASE"/>
    <property type="match status" value="1"/>
</dbReference>
<dbReference type="SUPFAM" id="SSF49785">
    <property type="entry name" value="Galactose-binding domain-like"/>
    <property type="match status" value="1"/>
</dbReference>
<dbReference type="InterPro" id="IPR006102">
    <property type="entry name" value="Ig-like_GH2"/>
</dbReference>
<evidence type="ECO:0000259" key="14">
    <source>
        <dbReference type="Pfam" id="PF17753"/>
    </source>
</evidence>